<accession>A0A226C3I1</accession>
<keyword evidence="4" id="KW-1185">Reference proteome</keyword>
<dbReference type="SUPFAM" id="SSF53323">
    <property type="entry name" value="Pyruvate-ferredoxin oxidoreductase, PFOR, domain III"/>
    <property type="match status" value="1"/>
</dbReference>
<keyword evidence="3" id="KW-0670">Pyruvate</keyword>
<evidence type="ECO:0000256" key="1">
    <source>
        <dbReference type="ARBA" id="ARBA00023002"/>
    </source>
</evidence>
<protein>
    <submittedName>
        <fullName evidence="3">Pyruvate ferredoxin oxidoreductase</fullName>
    </submittedName>
</protein>
<proteinExistence type="predicted"/>
<comment type="caution">
    <text evidence="3">The sequence shown here is derived from an EMBL/GenBank/DDBJ whole genome shotgun (WGS) entry which is preliminary data.</text>
</comment>
<dbReference type="AlphaFoldDB" id="A0A226C3I1"/>
<gene>
    <name evidence="3" type="ORF">CDO51_00880</name>
</gene>
<feature type="domain" description="Pyruvate/ketoisovalerate oxidoreductase catalytic" evidence="2">
    <location>
        <begin position="11"/>
        <end position="188"/>
    </location>
</feature>
<evidence type="ECO:0000313" key="3">
    <source>
        <dbReference type="EMBL" id="OWZ84987.1"/>
    </source>
</evidence>
<name>A0A226C3I1_9FIRM</name>
<dbReference type="PANTHER" id="PTHR43854">
    <property type="entry name" value="INDOLEPYRUVATE OXIDOREDUCTASE SUBUNIT IORB"/>
    <property type="match status" value="1"/>
</dbReference>
<dbReference type="InterPro" id="IPR002869">
    <property type="entry name" value="Pyrv_flavodox_OxRed_cen"/>
</dbReference>
<dbReference type="Pfam" id="PF01558">
    <property type="entry name" value="POR"/>
    <property type="match status" value="1"/>
</dbReference>
<dbReference type="InterPro" id="IPR052198">
    <property type="entry name" value="IorB_Oxidoreductase"/>
</dbReference>
<dbReference type="PANTHER" id="PTHR43854:SF1">
    <property type="entry name" value="INDOLEPYRUVATE OXIDOREDUCTASE SUBUNIT IORB"/>
    <property type="match status" value="1"/>
</dbReference>
<organism evidence="3 4">
    <name type="scientific">Natranaerobius trueperi</name>
    <dbReference type="NCBI Taxonomy" id="759412"/>
    <lineage>
        <taxon>Bacteria</taxon>
        <taxon>Bacillati</taxon>
        <taxon>Bacillota</taxon>
        <taxon>Clostridia</taxon>
        <taxon>Natranaerobiales</taxon>
        <taxon>Natranaerobiaceae</taxon>
        <taxon>Natranaerobius</taxon>
    </lineage>
</organism>
<sequence>MTTNIILCGVGGQGLVLSTKLIADAILNAGYDLKTTDIIGLSQRGGKVWGTIRYGKQVFSPNIARGKGHFMLAMEPLEALRWLDVMSHENGHIFLNTREIYPTSVLLEKEQYPKDCYSRLKDKCELVALNAFEKGKEFGTEKLANTFLVGLLADRTDISKDCWINSINKNVPKKFLEANIKAFEYGFDT</sequence>
<evidence type="ECO:0000259" key="2">
    <source>
        <dbReference type="Pfam" id="PF01558"/>
    </source>
</evidence>
<evidence type="ECO:0000313" key="4">
    <source>
        <dbReference type="Proteomes" id="UP000214588"/>
    </source>
</evidence>
<dbReference type="InterPro" id="IPR019752">
    <property type="entry name" value="Pyrv/ketoisovalerate_OxRed_cat"/>
</dbReference>
<dbReference type="GO" id="GO:0016903">
    <property type="term" value="F:oxidoreductase activity, acting on the aldehyde or oxo group of donors"/>
    <property type="evidence" value="ECO:0007669"/>
    <property type="project" value="InterPro"/>
</dbReference>
<keyword evidence="1" id="KW-0560">Oxidoreductase</keyword>
<dbReference type="Gene3D" id="3.40.920.10">
    <property type="entry name" value="Pyruvate-ferredoxin oxidoreductase, PFOR, domain III"/>
    <property type="match status" value="1"/>
</dbReference>
<dbReference type="EMBL" id="NIQC01000001">
    <property type="protein sequence ID" value="OWZ84987.1"/>
    <property type="molecule type" value="Genomic_DNA"/>
</dbReference>
<dbReference type="OrthoDB" id="9789125at2"/>
<dbReference type="RefSeq" id="WP_089022411.1">
    <property type="nucleotide sequence ID" value="NZ_NIQC01000001.1"/>
</dbReference>
<reference evidence="3 4" key="1">
    <citation type="submission" date="2017-06" db="EMBL/GenBank/DDBJ databases">
        <title>Draft Genome Sequence of Natranaerobius trueperi halophilic, alkalithermophilic bacteria from soda lakes.</title>
        <authorList>
            <person name="Zhao B."/>
        </authorList>
    </citation>
    <scope>NUCLEOTIDE SEQUENCE [LARGE SCALE GENOMIC DNA]</scope>
    <source>
        <strain evidence="3 4">DSM 18760</strain>
    </source>
</reference>
<dbReference type="Proteomes" id="UP000214588">
    <property type="component" value="Unassembled WGS sequence"/>
</dbReference>